<accession>A0ABY4EC81</accession>
<name>A0ABY4EC81_VITST</name>
<keyword evidence="3" id="KW-1185">Reference proteome</keyword>
<reference evidence="2" key="2">
    <citation type="journal article" date="2022" name="Res Sq">
        <title>Evolution of multicellular longitudinally dividing oral cavity symbionts (Neisseriaceae).</title>
        <authorList>
            <person name="Nyongesa S."/>
            <person name="Weber P."/>
            <person name="Bernet E."/>
            <person name="Pullido F."/>
            <person name="Nieckarz M."/>
            <person name="Delaby M."/>
            <person name="Nieves C."/>
            <person name="Viehboeck T."/>
            <person name="Krause N."/>
            <person name="Rivera-Millot A."/>
            <person name="Nakamura A."/>
            <person name="Vischer N."/>
            <person name="VanNieuwenhze M."/>
            <person name="Brun Y."/>
            <person name="Cava F."/>
            <person name="Bulgheresi S."/>
            <person name="Veyrier F."/>
        </authorList>
    </citation>
    <scope>NUCLEOTIDE SEQUENCE</scope>
    <source>
        <strain evidence="2">SAG 1488-6</strain>
    </source>
</reference>
<organism evidence="2 3">
    <name type="scientific">Vitreoscilla stercoraria</name>
    <dbReference type="NCBI Taxonomy" id="61"/>
    <lineage>
        <taxon>Bacteria</taxon>
        <taxon>Pseudomonadati</taxon>
        <taxon>Pseudomonadota</taxon>
        <taxon>Betaproteobacteria</taxon>
        <taxon>Neisseriales</taxon>
        <taxon>Neisseriaceae</taxon>
        <taxon>Vitreoscilla</taxon>
    </lineage>
</organism>
<evidence type="ECO:0000313" key="3">
    <source>
        <dbReference type="Proteomes" id="UP000832034"/>
    </source>
</evidence>
<evidence type="ECO:0000313" key="2">
    <source>
        <dbReference type="EMBL" id="UOO93356.1"/>
    </source>
</evidence>
<gene>
    <name evidence="2" type="ORF">LVJ81_04835</name>
</gene>
<proteinExistence type="predicted"/>
<dbReference type="InterPro" id="IPR038726">
    <property type="entry name" value="PDDEXK_AddAB-type"/>
</dbReference>
<protein>
    <submittedName>
        <fullName evidence="2">PD-(D/E)XK nuclease family protein</fullName>
    </submittedName>
</protein>
<dbReference type="EMBL" id="CP091512">
    <property type="protein sequence ID" value="UOO93356.1"/>
    <property type="molecule type" value="Genomic_DNA"/>
</dbReference>
<dbReference type="Pfam" id="PF12705">
    <property type="entry name" value="PDDEXK_1"/>
    <property type="match status" value="1"/>
</dbReference>
<sequence>MNQITIRASSLGSLFDCPASWYAKHIERIQMPRSPRSLIGNAVHHAAAAYDVSRMNKSGLTINEAAGAAVDYIKQYTTEVAWEGLTQKDVESKSIELHQTYCAKIAPNYDFVAVEVKCEPITIKVGNLAITLTGEMDRIYQSFDGGMGGMDLKTGQNAVSKDGEVATAEHIPQMGVYTVLAEEYYGIELTEPFAIAGLSTTNGQAGIGLIHHAKHLLLGNPETGEYGLLHHAGKIIESGNFYGNPRSMICNKQYCPVFNRCKFRGK</sequence>
<reference evidence="2" key="1">
    <citation type="submission" date="2021-12" db="EMBL/GenBank/DDBJ databases">
        <authorList>
            <person name="Veyrier F.J."/>
        </authorList>
    </citation>
    <scope>NUCLEOTIDE SEQUENCE</scope>
    <source>
        <strain evidence="2">SAG 1488-6</strain>
    </source>
</reference>
<evidence type="ECO:0000259" key="1">
    <source>
        <dbReference type="Pfam" id="PF12705"/>
    </source>
</evidence>
<dbReference type="InterPro" id="IPR011604">
    <property type="entry name" value="PDDEXK-like_dom_sf"/>
</dbReference>
<dbReference type="Proteomes" id="UP000832034">
    <property type="component" value="Chromosome"/>
</dbReference>
<dbReference type="RefSeq" id="WP_019959093.1">
    <property type="nucleotide sequence ID" value="NZ_CP091512.1"/>
</dbReference>
<dbReference type="Gene3D" id="3.90.320.10">
    <property type="match status" value="1"/>
</dbReference>
<feature type="domain" description="PD-(D/E)XK endonuclease-like" evidence="1">
    <location>
        <begin position="8"/>
        <end position="186"/>
    </location>
</feature>